<evidence type="ECO:0008006" key="4">
    <source>
        <dbReference type="Google" id="ProtNLM"/>
    </source>
</evidence>
<reference evidence="2 3" key="1">
    <citation type="submission" date="2020-04" db="EMBL/GenBank/DDBJ databases">
        <title>Metagenomic profiling of ammonia- and methane-oxidizing microorganisms in a Dutch drinking water treatment plant.</title>
        <authorList>
            <person name="Poghosyan L."/>
            <person name="Leucker S."/>
        </authorList>
    </citation>
    <scope>NUCLEOTIDE SEQUENCE [LARGE SCALE GENOMIC DNA]</scope>
    <source>
        <strain evidence="2">S-RSF-IL-03</strain>
    </source>
</reference>
<comment type="caution">
    <text evidence="2">The sequence shown here is derived from an EMBL/GenBank/DDBJ whole genome shotgun (WGS) entry which is preliminary data.</text>
</comment>
<keyword evidence="1" id="KW-1133">Transmembrane helix</keyword>
<keyword evidence="1" id="KW-0472">Membrane</keyword>
<dbReference type="AlphaFoldDB" id="A0A849SI08"/>
<evidence type="ECO:0000313" key="2">
    <source>
        <dbReference type="EMBL" id="NOT34216.1"/>
    </source>
</evidence>
<evidence type="ECO:0000313" key="3">
    <source>
        <dbReference type="Proteomes" id="UP000580839"/>
    </source>
</evidence>
<keyword evidence="1" id="KW-0812">Transmembrane</keyword>
<protein>
    <recommendedName>
        <fullName evidence="4">DUF4367 domain-containing protein</fullName>
    </recommendedName>
</protein>
<accession>A0A849SI08</accession>
<organism evidence="2 3">
    <name type="scientific">Eiseniibacteriota bacterium</name>
    <dbReference type="NCBI Taxonomy" id="2212470"/>
    <lineage>
        <taxon>Bacteria</taxon>
        <taxon>Candidatus Eiseniibacteriota</taxon>
    </lineage>
</organism>
<name>A0A849SI08_UNCEI</name>
<gene>
    <name evidence="2" type="ORF">HOP12_08620</name>
</gene>
<sequence length="325" mass="35901">MSDDFLNELRESPRPAFERALRERLRGLEAANQPRALWWRPVPVFATVVVALVVAAPLAFPSVRATAQAFLDLFRVRTVTAIQFDPERLDRLHEQFKGQDPAMLVFHEQQVLKEPGVPVIYATPAAATAATGLRFQTPSTLPPSMELDKVQVAGEGRMRLTFDPQKLRTVLDLLDLRDVRIPDGLAGQTFDVRVPRVVTLTYASPKRQVSVMQCESPEIKLPPGFQLSQAGELGLRVLGLDASEAQRLANSIDWSSTLVVPLPITATSFREVTVHGQKGVLVESRGDQPQGREHQTLLWSEAGQLRALTGTVSSGELVQMAESMR</sequence>
<proteinExistence type="predicted"/>
<dbReference type="EMBL" id="JABFRW010000101">
    <property type="protein sequence ID" value="NOT34216.1"/>
    <property type="molecule type" value="Genomic_DNA"/>
</dbReference>
<feature type="transmembrane region" description="Helical" evidence="1">
    <location>
        <begin position="42"/>
        <end position="60"/>
    </location>
</feature>
<evidence type="ECO:0000256" key="1">
    <source>
        <dbReference type="SAM" id="Phobius"/>
    </source>
</evidence>
<dbReference type="Proteomes" id="UP000580839">
    <property type="component" value="Unassembled WGS sequence"/>
</dbReference>